<dbReference type="EMBL" id="MN740009">
    <property type="protein sequence ID" value="QHT83445.1"/>
    <property type="molecule type" value="Genomic_DNA"/>
</dbReference>
<dbReference type="InterPro" id="IPR050180">
    <property type="entry name" value="RNR_Ribonuclease"/>
</dbReference>
<evidence type="ECO:0000313" key="2">
    <source>
        <dbReference type="EMBL" id="QHT83445.1"/>
    </source>
</evidence>
<reference evidence="2" key="1">
    <citation type="journal article" date="2020" name="Nature">
        <title>Giant virus diversity and host interactions through global metagenomics.</title>
        <authorList>
            <person name="Schulz F."/>
            <person name="Roux S."/>
            <person name="Paez-Espino D."/>
            <person name="Jungbluth S."/>
            <person name="Walsh D.A."/>
            <person name="Denef V.J."/>
            <person name="McMahon K.D."/>
            <person name="Konstantinidis K.T."/>
            <person name="Eloe-Fadrosh E.A."/>
            <person name="Kyrpides N.C."/>
            <person name="Woyke T."/>
        </authorList>
    </citation>
    <scope>NUCLEOTIDE SEQUENCE</scope>
    <source>
        <strain evidence="2">GVMAG-M-3300023184-167</strain>
    </source>
</reference>
<accession>A0A6C0HTH1</accession>
<dbReference type="AlphaFoldDB" id="A0A6C0HTH1"/>
<organism evidence="2">
    <name type="scientific">viral metagenome</name>
    <dbReference type="NCBI Taxonomy" id="1070528"/>
    <lineage>
        <taxon>unclassified sequences</taxon>
        <taxon>metagenomes</taxon>
        <taxon>organismal metagenomes</taxon>
    </lineage>
</organism>
<dbReference type="InterPro" id="IPR012340">
    <property type="entry name" value="NA-bd_OB-fold"/>
</dbReference>
<proteinExistence type="predicted"/>
<feature type="domain" description="RNB" evidence="1">
    <location>
        <begin position="110"/>
        <end position="344"/>
    </location>
</feature>
<dbReference type="SMART" id="SM00955">
    <property type="entry name" value="RNB"/>
    <property type="match status" value="1"/>
</dbReference>
<dbReference type="GO" id="GO:0004540">
    <property type="term" value="F:RNA nuclease activity"/>
    <property type="evidence" value="ECO:0007669"/>
    <property type="project" value="InterPro"/>
</dbReference>
<dbReference type="PANTHER" id="PTHR23355:SF9">
    <property type="entry name" value="DIS3-LIKE EXONUCLEASE 2"/>
    <property type="match status" value="1"/>
</dbReference>
<sequence length="430" mass="50102">MYYVKMIGIISFKNSFGKKNNKTVYKFIPKGSDPFLITYSLKPSFSKLNEDYYAVARKVDEKYGVIEACIGSVNNLEAYYEFEIYRKGLVQTLKYFFIRAKNVKEETTGEEDNFIFSIDSKSTTDFDDALSIHETEPIISVYISNVPAVIEKFDLWDAFTDKVATIYLPDKKRSMLPSPLENACSLKEGSYRYVYVMEISSTVRFYTKCVKINKNYIYEEKSLLTSKHYKRMLNVVQELYKTQSFSINVPIDSYNMVAYLMMFMNHQCAKKLLEKNEGIMRTVTKIAPIDQPTIFTEWMHWFGEYTKENKLHEMLNVEYAHVTSPIRRIVDIVNLASLQNMGNDFCEKWGGRIDFINEQMKSIKKVQNNCKLMNIIKEQRIFDGVATNGCIYISELNMITKWKGDDGQFKVKILLIANKDAFKKIRIVSV</sequence>
<dbReference type="GO" id="GO:0006402">
    <property type="term" value="P:mRNA catabolic process"/>
    <property type="evidence" value="ECO:0007669"/>
    <property type="project" value="TreeGrafter"/>
</dbReference>
<protein>
    <recommendedName>
        <fullName evidence="1">RNB domain-containing protein</fullName>
    </recommendedName>
</protein>
<dbReference type="SUPFAM" id="SSF50249">
    <property type="entry name" value="Nucleic acid-binding proteins"/>
    <property type="match status" value="1"/>
</dbReference>
<name>A0A6C0HTH1_9ZZZZ</name>
<dbReference type="InterPro" id="IPR001900">
    <property type="entry name" value="RNase_II/R"/>
</dbReference>
<dbReference type="Pfam" id="PF00773">
    <property type="entry name" value="RNB"/>
    <property type="match status" value="1"/>
</dbReference>
<dbReference type="PANTHER" id="PTHR23355">
    <property type="entry name" value="RIBONUCLEASE"/>
    <property type="match status" value="1"/>
</dbReference>
<evidence type="ECO:0000259" key="1">
    <source>
        <dbReference type="SMART" id="SM00955"/>
    </source>
</evidence>
<dbReference type="GO" id="GO:0003723">
    <property type="term" value="F:RNA binding"/>
    <property type="evidence" value="ECO:0007669"/>
    <property type="project" value="InterPro"/>
</dbReference>